<dbReference type="AlphaFoldDB" id="A0A6P7G7D8"/>
<dbReference type="InParanoid" id="A0A6P7G7D8"/>
<accession>A0A6P7G7D8</accession>
<evidence type="ECO:0000256" key="6">
    <source>
        <dbReference type="SAM" id="Phobius"/>
    </source>
</evidence>
<dbReference type="GO" id="GO:0000139">
    <property type="term" value="C:Golgi membrane"/>
    <property type="evidence" value="ECO:0007669"/>
    <property type="project" value="UniProtKB-SubCell"/>
</dbReference>
<feature type="signal peptide" evidence="7">
    <location>
        <begin position="1"/>
        <end position="23"/>
    </location>
</feature>
<keyword evidence="2 6" id="KW-0812">Transmembrane</keyword>
<evidence type="ECO:0000256" key="2">
    <source>
        <dbReference type="ARBA" id="ARBA00022692"/>
    </source>
</evidence>
<name>A0A6P7G7D8_DIAVI</name>
<dbReference type="OrthoDB" id="29460at2759"/>
<keyword evidence="5 6" id="KW-0472">Membrane</keyword>
<feature type="transmembrane region" description="Helical" evidence="6">
    <location>
        <begin position="180"/>
        <end position="203"/>
    </location>
</feature>
<dbReference type="KEGG" id="dvv:114334856"/>
<evidence type="ECO:0000256" key="4">
    <source>
        <dbReference type="ARBA" id="ARBA00022989"/>
    </source>
</evidence>
<proteinExistence type="predicted"/>
<dbReference type="GO" id="GO:0005802">
    <property type="term" value="C:trans-Golgi network"/>
    <property type="evidence" value="ECO:0007669"/>
    <property type="project" value="TreeGrafter"/>
</dbReference>
<dbReference type="InterPro" id="IPR018939">
    <property type="entry name" value="Autophagy-rel_prot_27"/>
</dbReference>
<feature type="chain" id="PRO_5028380498" evidence="7">
    <location>
        <begin position="24"/>
        <end position="250"/>
    </location>
</feature>
<comment type="subcellular location">
    <subcellularLocation>
        <location evidence="1">Membrane</location>
        <topology evidence="1">Single-pass membrane protein</topology>
    </subcellularLocation>
</comment>
<gene>
    <name evidence="8" type="primary">LOC114334856</name>
</gene>
<sequence>MINGSNSFFLFFSTVVFLCSSNADTCINHDPCLCRINENDKINISALSEDIKAPKYLSDTDGNLTYTFLGCKDEIFPTDDKTQQYKGTLILTNRTWDFNRTKNIYDVIGRSDLARFSKDDDGYVLTYANGSEPLAIITLLCNSYKEPYLKITDLQKLSLVLSSPKLCIQTEEHGMSGGSVFLLIFFIVAGVYFVGGAALMYFIRGARGVEMIPNIDFWRNLPGLIKDGLIFLLSGCKPNFVTTAETYDRI</sequence>
<keyword evidence="4 6" id="KW-1133">Transmembrane helix</keyword>
<organism evidence="8">
    <name type="scientific">Diabrotica virgifera virgifera</name>
    <name type="common">western corn rootworm</name>
    <dbReference type="NCBI Taxonomy" id="50390"/>
    <lineage>
        <taxon>Eukaryota</taxon>
        <taxon>Metazoa</taxon>
        <taxon>Ecdysozoa</taxon>
        <taxon>Arthropoda</taxon>
        <taxon>Hexapoda</taxon>
        <taxon>Insecta</taxon>
        <taxon>Pterygota</taxon>
        <taxon>Neoptera</taxon>
        <taxon>Endopterygota</taxon>
        <taxon>Coleoptera</taxon>
        <taxon>Polyphaga</taxon>
        <taxon>Cucujiformia</taxon>
        <taxon>Chrysomeloidea</taxon>
        <taxon>Chrysomelidae</taxon>
        <taxon>Galerucinae</taxon>
        <taxon>Diabroticina</taxon>
        <taxon>Diabroticites</taxon>
        <taxon>Diabrotica</taxon>
    </lineage>
</organism>
<reference evidence="8" key="1">
    <citation type="submission" date="2025-08" db="UniProtKB">
        <authorList>
            <consortium name="RefSeq"/>
        </authorList>
    </citation>
    <scope>IDENTIFICATION</scope>
    <source>
        <tissue evidence="8">Whole insect</tissue>
    </source>
</reference>
<dbReference type="PANTHER" id="PTHR15071:SF0">
    <property type="entry name" value="MANNOSE 6-PHOSPHATE RECEPTOR-LIKE PROTEIN 1"/>
    <property type="match status" value="1"/>
</dbReference>
<dbReference type="PANTHER" id="PTHR15071">
    <property type="entry name" value="MANNOSE-6-PHOSPHATE RECEPTOR FAMILY MEMBER"/>
    <property type="match status" value="1"/>
</dbReference>
<evidence type="ECO:0000256" key="7">
    <source>
        <dbReference type="SAM" id="SignalP"/>
    </source>
</evidence>
<evidence type="ECO:0000256" key="5">
    <source>
        <dbReference type="ARBA" id="ARBA00023136"/>
    </source>
</evidence>
<evidence type="ECO:0000256" key="3">
    <source>
        <dbReference type="ARBA" id="ARBA00022729"/>
    </source>
</evidence>
<evidence type="ECO:0000256" key="1">
    <source>
        <dbReference type="ARBA" id="ARBA00004167"/>
    </source>
</evidence>
<dbReference type="Pfam" id="PF09451">
    <property type="entry name" value="ATG27"/>
    <property type="match status" value="1"/>
</dbReference>
<protein>
    <submittedName>
        <fullName evidence="8">Cation-dependent mannose-6-phosphate receptor-like</fullName>
    </submittedName>
</protein>
<dbReference type="RefSeq" id="XP_028140768.1">
    <property type="nucleotide sequence ID" value="XM_028284967.1"/>
</dbReference>
<evidence type="ECO:0000313" key="8">
    <source>
        <dbReference type="RefSeq" id="XP_028140768.1"/>
    </source>
</evidence>
<keyword evidence="3 7" id="KW-0732">Signal</keyword>